<evidence type="ECO:0000256" key="1">
    <source>
        <dbReference type="SAM" id="Phobius"/>
    </source>
</evidence>
<dbReference type="RefSeq" id="XP_009039310.1">
    <property type="nucleotide sequence ID" value="XM_009041062.1"/>
</dbReference>
<dbReference type="OMA" id="ITEGEMH"/>
<dbReference type="KEGG" id="aaf:AURANDRAFT_72073"/>
<sequence>MRGLAFLSLLATAAAEITVDMKPQVLYGELSDKLRISGKGFKELGDKPELEFLPKMGLETYELTVVSDEVISLALKRAGGGPKTWPVPADPDAGSQTIYLLSLKKQGSTENELADPVPVAESTAAPSVMRGGDKVIYMTGTKKFNINGTGFRAKDVKLAFDPPLVQGEDYILEVRSSTFMQLTLRTGKKWRSDGEPGPLKLRRISTGAGFLRIDAKYGGVTVAEVQVDLGAHGVRVETTYSDQKIYQSSPTVKVSGSGFNESTTLNALKWGNSLRGKGINYTIVSGSTSSLELRLAEFSKWRSNPKNLPSPLLLLAVNAGAGLVPVGPTEAKKGRRVATVYEDPGVQSAKASDLPTLYRTHSHELWVRGQGFTKGTTALTFEPALKLNDDYVLTVFNRTALLVTLLDGKAWAPKAGTLAIAKIDTGAGTVGARYALTRGKDDLAMSVPVASVVDDEDAHASGLYVDRTAGQTIYQSGAVKHLAINGGGLCPKGVAPEPKLVFDPPLPESAYSIFKATPTEMQLERAPEAKWRDTAGALKLVSLTCGGQETVTFAGGEGIAVATILANPTVEASPDRSVYSSLTKRLTIRGTGFALYSDASLTLEPTRADDYVVASVLSTSVVLELKEGKSWVPPALVADGATPELRVIKVNTGAGMINVNGREGVVVAKVLKDADGAICDDSCDFANDGVCDDGTLSGLDAGVFDRESPYGYFYEGGWYYGGFGDFDDDFHEYDDDYYGYDHLYAYDDAYGYAPFNGASKATVCEVGTDCTDCAAAVVKGLSNGRCDNTCVWALDGSCDDDRTDGPCVAGTDCGDCGPIGASNFTALGDDDAWWDDDEAYWDDDYEWDDGYREWADLKYDDDDAAPIAIIRSLPHPSEAKEPRVVGEPGAGGVFVVLLQSVVYLTGALFLCSGIAYLIAQRNAGKDIWQAVPTLEPTDFEPKKAGAAVELTPDVSYSGK</sequence>
<name>F0YFS1_AURAN</name>
<organism evidence="4">
    <name type="scientific">Aureococcus anophagefferens</name>
    <name type="common">Harmful bloom alga</name>
    <dbReference type="NCBI Taxonomy" id="44056"/>
    <lineage>
        <taxon>Eukaryota</taxon>
        <taxon>Sar</taxon>
        <taxon>Stramenopiles</taxon>
        <taxon>Ochrophyta</taxon>
        <taxon>Pelagophyceae</taxon>
        <taxon>Pelagomonadales</taxon>
        <taxon>Pelagomonadaceae</taxon>
        <taxon>Aureococcus</taxon>
    </lineage>
</organism>
<feature type="transmembrane region" description="Helical" evidence="1">
    <location>
        <begin position="893"/>
        <end position="919"/>
    </location>
</feature>
<accession>F0YFS1</accession>
<feature type="chain" id="PRO_5013152822" evidence="2">
    <location>
        <begin position="16"/>
        <end position="959"/>
    </location>
</feature>
<evidence type="ECO:0000256" key="2">
    <source>
        <dbReference type="SAM" id="SignalP"/>
    </source>
</evidence>
<dbReference type="GeneID" id="20228533"/>
<evidence type="ECO:0000313" key="4">
    <source>
        <dbReference type="Proteomes" id="UP000002729"/>
    </source>
</evidence>
<protein>
    <submittedName>
        <fullName evidence="3">Expressed protein</fullName>
    </submittedName>
</protein>
<dbReference type="EMBL" id="GL833137">
    <property type="protein sequence ID" value="EGB06055.1"/>
    <property type="molecule type" value="Genomic_DNA"/>
</dbReference>
<keyword evidence="1" id="KW-0812">Transmembrane</keyword>
<evidence type="ECO:0000313" key="3">
    <source>
        <dbReference type="EMBL" id="EGB06055.1"/>
    </source>
</evidence>
<proteinExistence type="predicted"/>
<feature type="signal peptide" evidence="2">
    <location>
        <begin position="1"/>
        <end position="15"/>
    </location>
</feature>
<dbReference type="OrthoDB" id="198744at2759"/>
<keyword evidence="2" id="KW-0732">Signal</keyword>
<dbReference type="Proteomes" id="UP000002729">
    <property type="component" value="Unassembled WGS sequence"/>
</dbReference>
<gene>
    <name evidence="3" type="ORF">AURANDRAFT_72073</name>
</gene>
<keyword evidence="4" id="KW-1185">Reference proteome</keyword>
<dbReference type="InParanoid" id="F0YFS1"/>
<dbReference type="AlphaFoldDB" id="F0YFS1"/>
<keyword evidence="1" id="KW-0472">Membrane</keyword>
<keyword evidence="1" id="KW-1133">Transmembrane helix</keyword>
<reference evidence="3 4" key="1">
    <citation type="journal article" date="2011" name="Proc. Natl. Acad. Sci. U.S.A.">
        <title>Niche of harmful alga Aureococcus anophagefferens revealed through ecogenomics.</title>
        <authorList>
            <person name="Gobler C.J."/>
            <person name="Berry D.L."/>
            <person name="Dyhrman S.T."/>
            <person name="Wilhelm S.W."/>
            <person name="Salamov A."/>
            <person name="Lobanov A.V."/>
            <person name="Zhang Y."/>
            <person name="Collier J.L."/>
            <person name="Wurch L.L."/>
            <person name="Kustka A.B."/>
            <person name="Dill B.D."/>
            <person name="Shah M."/>
            <person name="VerBerkmoes N.C."/>
            <person name="Kuo A."/>
            <person name="Terry A."/>
            <person name="Pangilinan J."/>
            <person name="Lindquist E.A."/>
            <person name="Lucas S."/>
            <person name="Paulsen I.T."/>
            <person name="Hattenrath-Lehmann T.K."/>
            <person name="Talmage S.C."/>
            <person name="Walker E.A."/>
            <person name="Koch F."/>
            <person name="Burson A.M."/>
            <person name="Marcoval M.A."/>
            <person name="Tang Y.Z."/>
            <person name="Lecleir G.R."/>
            <person name="Coyne K.J."/>
            <person name="Berg G.M."/>
            <person name="Bertrand E.M."/>
            <person name="Saito M.A."/>
            <person name="Gladyshev V.N."/>
            <person name="Grigoriev I.V."/>
        </authorList>
    </citation>
    <scope>NUCLEOTIDE SEQUENCE [LARGE SCALE GENOMIC DNA]</scope>
    <source>
        <strain evidence="4">CCMP 1984</strain>
    </source>
</reference>